<feature type="compositionally biased region" description="Low complexity" evidence="6">
    <location>
        <begin position="319"/>
        <end position="334"/>
    </location>
</feature>
<evidence type="ECO:0000256" key="6">
    <source>
        <dbReference type="SAM" id="MobiDB-lite"/>
    </source>
</evidence>
<evidence type="ECO:0000256" key="1">
    <source>
        <dbReference type="ARBA" id="ARBA00004651"/>
    </source>
</evidence>
<keyword evidence="2" id="KW-1003">Cell membrane</keyword>
<feature type="region of interest" description="Disordered" evidence="6">
    <location>
        <begin position="306"/>
        <end position="394"/>
    </location>
</feature>
<dbReference type="Proteomes" id="UP000006794">
    <property type="component" value="Chromosome"/>
</dbReference>
<dbReference type="InterPro" id="IPR017039">
    <property type="entry name" value="Virul_fac_BrkB"/>
</dbReference>
<keyword evidence="9" id="KW-1185">Reference proteome</keyword>
<keyword evidence="3 7" id="KW-0812">Transmembrane</keyword>
<feature type="transmembrane region" description="Helical" evidence="7">
    <location>
        <begin position="444"/>
        <end position="464"/>
    </location>
</feature>
<evidence type="ECO:0000256" key="5">
    <source>
        <dbReference type="ARBA" id="ARBA00023136"/>
    </source>
</evidence>
<feature type="transmembrane region" description="Helical" evidence="7">
    <location>
        <begin position="223"/>
        <end position="245"/>
    </location>
</feature>
<feature type="transmembrane region" description="Helical" evidence="7">
    <location>
        <begin position="52"/>
        <end position="81"/>
    </location>
</feature>
<reference evidence="8 9" key="1">
    <citation type="journal article" date="2012" name="Stand. Genomic Sci.">
        <title>Complete genome sequence of Halopiger xanaduensis type strain (SH-6(T)).</title>
        <authorList>
            <person name="Anderson I."/>
            <person name="Tindall B.J."/>
            <person name="Rohde M."/>
            <person name="Lucas S."/>
            <person name="Han J."/>
            <person name="Lapidus A."/>
            <person name="Cheng J.F."/>
            <person name="Goodwin L."/>
            <person name="Pitluck S."/>
            <person name="Peters L."/>
            <person name="Pati A."/>
            <person name="Mikhailova N."/>
            <person name="Pagani I."/>
            <person name="Teshima H."/>
            <person name="Han C."/>
            <person name="Tapia R."/>
            <person name="Land M."/>
            <person name="Woyke T."/>
            <person name="Klenk H.P."/>
            <person name="Kyrpides N."/>
            <person name="Ivanova N."/>
        </authorList>
    </citation>
    <scope>NUCLEOTIDE SEQUENCE [LARGE SCALE GENOMIC DNA]</scope>
    <source>
        <strain evidence="9">DSM 18323 / JCM 14033 / SH-6</strain>
    </source>
</reference>
<organism evidence="8 9">
    <name type="scientific">Halopiger xanaduensis (strain DSM 18323 / JCM 14033 / SH-6)</name>
    <dbReference type="NCBI Taxonomy" id="797210"/>
    <lineage>
        <taxon>Archaea</taxon>
        <taxon>Methanobacteriati</taxon>
        <taxon>Methanobacteriota</taxon>
        <taxon>Stenosarchaea group</taxon>
        <taxon>Halobacteria</taxon>
        <taxon>Halobacteriales</taxon>
        <taxon>Natrialbaceae</taxon>
        <taxon>Halopiger</taxon>
    </lineage>
</organism>
<evidence type="ECO:0000256" key="4">
    <source>
        <dbReference type="ARBA" id="ARBA00022989"/>
    </source>
</evidence>
<evidence type="ECO:0000256" key="2">
    <source>
        <dbReference type="ARBA" id="ARBA00022475"/>
    </source>
</evidence>
<evidence type="ECO:0000313" key="8">
    <source>
        <dbReference type="EMBL" id="AEH36654.1"/>
    </source>
</evidence>
<evidence type="ECO:0000313" key="9">
    <source>
        <dbReference type="Proteomes" id="UP000006794"/>
    </source>
</evidence>
<dbReference type="eggNOG" id="arCOG07870">
    <property type="taxonomic scope" value="Archaea"/>
</dbReference>
<comment type="subcellular location">
    <subcellularLocation>
        <location evidence="1">Cell membrane</location>
        <topology evidence="1">Multi-pass membrane protein</topology>
    </subcellularLocation>
</comment>
<evidence type="ECO:0000256" key="3">
    <source>
        <dbReference type="ARBA" id="ARBA00022692"/>
    </source>
</evidence>
<dbReference type="NCBIfam" id="TIGR00765">
    <property type="entry name" value="yihY_not_rbn"/>
    <property type="match status" value="1"/>
</dbReference>
<keyword evidence="5 7" id="KW-0472">Membrane</keyword>
<protein>
    <submittedName>
        <fullName evidence="8">Ribonuclease BN</fullName>
    </submittedName>
</protein>
<dbReference type="HOGENOM" id="CLU_045539_1_1_2"/>
<feature type="transmembrane region" description="Helical" evidence="7">
    <location>
        <begin position="470"/>
        <end position="497"/>
    </location>
</feature>
<proteinExistence type="predicted"/>
<dbReference type="AlphaFoldDB" id="F8D787"/>
<feature type="transmembrane region" description="Helical" evidence="7">
    <location>
        <begin position="157"/>
        <end position="178"/>
    </location>
</feature>
<dbReference type="EMBL" id="CP002839">
    <property type="protein sequence ID" value="AEH36654.1"/>
    <property type="molecule type" value="Genomic_DNA"/>
</dbReference>
<evidence type="ECO:0000256" key="7">
    <source>
        <dbReference type="SAM" id="Phobius"/>
    </source>
</evidence>
<feature type="compositionally biased region" description="Basic and acidic residues" evidence="6">
    <location>
        <begin position="375"/>
        <end position="394"/>
    </location>
</feature>
<feature type="transmembrane region" description="Helical" evidence="7">
    <location>
        <begin position="184"/>
        <end position="211"/>
    </location>
</feature>
<dbReference type="STRING" id="797210.Halxa_2029"/>
<keyword evidence="4 7" id="KW-1133">Transmembrane helix</keyword>
<accession>F8D787</accession>
<sequence>MRPRSVAGAFREQACATLGHTSVPVVGGAVIDRSEGLDVARQMADLARTQQLTLLAAGVAFYGFISLVPLLLLGLGIAASIGGEALAVRLTVAASDVLTPAARELLAETVLDETGRQSATVVGAFGLLWGSSRVLRGLDRAFSQVYGTVGEKSVVDTIWDATIVFLVISVGLALVGALEVAIRFAPVIGLGYVGPVFVLLGLVASFLPLYVVFPDADVGVREALPGTVIAAVGWFVLSRTFSLYAAVATEYVVYGALGAVFLVLVWLYLGAIILVFGAVCNAVLAGREVDRQLQSPGRRQILTEAMTDDATGADEGDADATAGDGNGTETGTNGDDTRTRDRNRDLESDRDRSSADTGTDARTTGTETGTATETETERRDSRSARTRDRADDSEALREEIERLRDRVETFEDNVERRTVEKESLEGELKRYVRRRVRRGHAHGWGPYLVLLYGTAMAIAAFYFLTGPWAILAMFVVWTSTLGVYVLMVLLGAGLSLLGVPGRLRNWIGERRS</sequence>
<dbReference type="PANTHER" id="PTHR30213:SF0">
    <property type="entry name" value="UPF0761 MEMBRANE PROTEIN YIHY"/>
    <property type="match status" value="1"/>
</dbReference>
<dbReference type="GO" id="GO:0005886">
    <property type="term" value="C:plasma membrane"/>
    <property type="evidence" value="ECO:0007669"/>
    <property type="project" value="UniProtKB-SubCell"/>
</dbReference>
<dbReference type="Pfam" id="PF03631">
    <property type="entry name" value="Virul_fac_BrkB"/>
    <property type="match status" value="1"/>
</dbReference>
<gene>
    <name evidence="8" type="ordered locus">Halxa_2029</name>
</gene>
<dbReference type="eggNOG" id="arCOG04965">
    <property type="taxonomic scope" value="Archaea"/>
</dbReference>
<feature type="compositionally biased region" description="Basic and acidic residues" evidence="6">
    <location>
        <begin position="335"/>
        <end position="354"/>
    </location>
</feature>
<name>F8D787_HALXS</name>
<dbReference type="KEGG" id="hxa:Halxa_2029"/>
<feature type="compositionally biased region" description="Low complexity" evidence="6">
    <location>
        <begin position="355"/>
        <end position="373"/>
    </location>
</feature>
<feature type="transmembrane region" description="Helical" evidence="7">
    <location>
        <begin position="251"/>
        <end position="284"/>
    </location>
</feature>
<dbReference type="PANTHER" id="PTHR30213">
    <property type="entry name" value="INNER MEMBRANE PROTEIN YHJD"/>
    <property type="match status" value="1"/>
</dbReference>